<comment type="caution">
    <text evidence="3">The sequence shown here is derived from an EMBL/GenBank/DDBJ whole genome shotgun (WGS) entry which is preliminary data.</text>
</comment>
<feature type="region of interest" description="Disordered" evidence="2">
    <location>
        <begin position="473"/>
        <end position="506"/>
    </location>
</feature>
<name>A0A836KVA2_9TRYP</name>
<feature type="region of interest" description="Disordered" evidence="2">
    <location>
        <begin position="1977"/>
        <end position="1999"/>
    </location>
</feature>
<feature type="compositionally biased region" description="Low complexity" evidence="2">
    <location>
        <begin position="572"/>
        <end position="594"/>
    </location>
</feature>
<dbReference type="EMBL" id="JAFEUZ010000021">
    <property type="protein sequence ID" value="KAG5479438.1"/>
    <property type="molecule type" value="Genomic_DNA"/>
</dbReference>
<feature type="region of interest" description="Disordered" evidence="2">
    <location>
        <begin position="1463"/>
        <end position="1548"/>
    </location>
</feature>
<keyword evidence="4" id="KW-1185">Reference proteome</keyword>
<feature type="compositionally biased region" description="Low complexity" evidence="2">
    <location>
        <begin position="983"/>
        <end position="1012"/>
    </location>
</feature>
<keyword evidence="1" id="KW-0175">Coiled coil</keyword>
<feature type="coiled-coil region" evidence="1">
    <location>
        <begin position="1934"/>
        <end position="1961"/>
    </location>
</feature>
<feature type="region of interest" description="Disordered" evidence="2">
    <location>
        <begin position="138"/>
        <end position="171"/>
    </location>
</feature>
<evidence type="ECO:0000313" key="3">
    <source>
        <dbReference type="EMBL" id="KAG5479438.1"/>
    </source>
</evidence>
<feature type="compositionally biased region" description="Low complexity" evidence="2">
    <location>
        <begin position="1897"/>
        <end position="1908"/>
    </location>
</feature>
<dbReference type="GeneID" id="92514708"/>
<feature type="region of interest" description="Disordered" evidence="2">
    <location>
        <begin position="901"/>
        <end position="959"/>
    </location>
</feature>
<accession>A0A836KVA2</accession>
<feature type="compositionally biased region" description="Basic and acidic residues" evidence="2">
    <location>
        <begin position="1013"/>
        <end position="1023"/>
    </location>
</feature>
<feature type="compositionally biased region" description="Basic residues" evidence="2">
    <location>
        <begin position="562"/>
        <end position="571"/>
    </location>
</feature>
<feature type="region of interest" description="Disordered" evidence="2">
    <location>
        <begin position="526"/>
        <end position="595"/>
    </location>
</feature>
<reference evidence="3 4" key="1">
    <citation type="submission" date="2021-03" db="EMBL/GenBank/DDBJ databases">
        <title>Leishmania (Mundinia) martiniquensis Genome sequencing and assembly.</title>
        <authorList>
            <person name="Almutairi H."/>
            <person name="Gatherer D."/>
        </authorList>
    </citation>
    <scope>NUCLEOTIDE SEQUENCE [LARGE SCALE GENOMIC DNA]</scope>
    <source>
        <strain evidence="3">LSCM1</strain>
    </source>
</reference>
<feature type="compositionally biased region" description="Basic and acidic residues" evidence="2">
    <location>
        <begin position="1168"/>
        <end position="1177"/>
    </location>
</feature>
<feature type="compositionally biased region" description="Polar residues" evidence="2">
    <location>
        <begin position="153"/>
        <end position="163"/>
    </location>
</feature>
<organism evidence="3 4">
    <name type="scientific">Leishmania martiniquensis</name>
    <dbReference type="NCBI Taxonomy" id="1580590"/>
    <lineage>
        <taxon>Eukaryota</taxon>
        <taxon>Discoba</taxon>
        <taxon>Euglenozoa</taxon>
        <taxon>Kinetoplastea</taxon>
        <taxon>Metakinetoplastina</taxon>
        <taxon>Trypanosomatida</taxon>
        <taxon>Trypanosomatidae</taxon>
        <taxon>Leishmaniinae</taxon>
        <taxon>Leishmania</taxon>
    </lineage>
</organism>
<feature type="region of interest" description="Disordered" evidence="2">
    <location>
        <begin position="1120"/>
        <end position="1195"/>
    </location>
</feature>
<feature type="region of interest" description="Disordered" evidence="2">
    <location>
        <begin position="1760"/>
        <end position="1789"/>
    </location>
</feature>
<feature type="region of interest" description="Disordered" evidence="2">
    <location>
        <begin position="1806"/>
        <end position="1844"/>
    </location>
</feature>
<feature type="region of interest" description="Disordered" evidence="2">
    <location>
        <begin position="983"/>
        <end position="1025"/>
    </location>
</feature>
<dbReference type="OrthoDB" id="267081at2759"/>
<feature type="region of interest" description="Disordered" evidence="2">
    <location>
        <begin position="1868"/>
        <end position="1927"/>
    </location>
</feature>
<feature type="region of interest" description="Disordered" evidence="2">
    <location>
        <begin position="1677"/>
        <end position="1698"/>
    </location>
</feature>
<dbReference type="Proteomes" id="UP000673552">
    <property type="component" value="Chromosome 21"/>
</dbReference>
<feature type="region of interest" description="Disordered" evidence="2">
    <location>
        <begin position="236"/>
        <end position="270"/>
    </location>
</feature>
<feature type="region of interest" description="Disordered" evidence="2">
    <location>
        <begin position="801"/>
        <end position="847"/>
    </location>
</feature>
<gene>
    <name evidence="3" type="ORF">LSCM1_04701</name>
</gene>
<evidence type="ECO:0000256" key="1">
    <source>
        <dbReference type="SAM" id="Coils"/>
    </source>
</evidence>
<feature type="coiled-coil region" evidence="1">
    <location>
        <begin position="2026"/>
        <end position="2053"/>
    </location>
</feature>
<dbReference type="RefSeq" id="XP_067178993.1">
    <property type="nucleotide sequence ID" value="XM_067322196.1"/>
</dbReference>
<evidence type="ECO:0000313" key="4">
    <source>
        <dbReference type="Proteomes" id="UP000673552"/>
    </source>
</evidence>
<feature type="compositionally biased region" description="Low complexity" evidence="2">
    <location>
        <begin position="1182"/>
        <end position="1195"/>
    </location>
</feature>
<feature type="coiled-coil region" evidence="1">
    <location>
        <begin position="1219"/>
        <end position="1246"/>
    </location>
</feature>
<feature type="compositionally biased region" description="Low complexity" evidence="2">
    <location>
        <begin position="1869"/>
        <end position="1887"/>
    </location>
</feature>
<feature type="compositionally biased region" description="Basic and acidic residues" evidence="2">
    <location>
        <begin position="412"/>
        <end position="423"/>
    </location>
</feature>
<evidence type="ECO:0000256" key="2">
    <source>
        <dbReference type="SAM" id="MobiDB-lite"/>
    </source>
</evidence>
<proteinExistence type="predicted"/>
<feature type="region of interest" description="Disordered" evidence="2">
    <location>
        <begin position="405"/>
        <end position="430"/>
    </location>
</feature>
<feature type="compositionally biased region" description="Low complexity" evidence="2">
    <location>
        <begin position="1120"/>
        <end position="1140"/>
    </location>
</feature>
<feature type="compositionally biased region" description="Basic and acidic residues" evidence="2">
    <location>
        <begin position="1146"/>
        <end position="1161"/>
    </location>
</feature>
<protein>
    <submittedName>
        <fullName evidence="3">Uncharacterized protein</fullName>
    </submittedName>
</protein>
<dbReference type="KEGG" id="lmat:92514708"/>
<feature type="compositionally biased region" description="Basic and acidic residues" evidence="2">
    <location>
        <begin position="249"/>
        <end position="259"/>
    </location>
</feature>
<feature type="compositionally biased region" description="Low complexity" evidence="2">
    <location>
        <begin position="823"/>
        <end position="842"/>
    </location>
</feature>
<feature type="compositionally biased region" description="Polar residues" evidence="2">
    <location>
        <begin position="1505"/>
        <end position="1522"/>
    </location>
</feature>
<feature type="compositionally biased region" description="Polar residues" evidence="2">
    <location>
        <begin position="1467"/>
        <end position="1477"/>
    </location>
</feature>
<sequence>MGEHALTNANLPLMSRVDCAPQRMAGDATFTTFETALSASVPSSTSATTSTFAHHFVPWQRARSRGVDPYQVCREHVDELLKLQREQVDLAQSLRAALHVALMNSGPILGSDAAGVAAQQARVAKVVNNNVENVLPVCRGDNSHNRSNAREQGPTSGVTQAGTPPTPKPSSSLLLVPSLMPLVHRLHVLQRESAEFAFTRCMPSLAELFATFEAYWAWKRSQMCDGGAWGDEEVGRTPVTGDVASTPRTTDDATAEKRVSPHRLGQQQRPLTLRQRYDQAVHVRDEFLSLLQLHAEAVRAFDAQLEQWCQCRDSAPAAQAAEGWPSESPAGTAGTPAAIARDAGTQAQAPRCELEAFVLQLVEVAQATHHIAQLLQAALRALCRPSPRTTVPSVRPSVAAAGRAETFSSALEESRQTERHAADSDDGVEEGGLRRLQCRHSVNAEEFLNSRTGAKRGRAYSLTEPSGITLSLPASRAGGAATRPRCSPCSALGSHARTPRRCAKPTRCGGARLAESAEDDAHGAWADALSPLTPPPAAATASVSPSSPPPRRVEHGDPPSKQLRRQRHCQRRLSPSSLSPSDAAAPARGSASPAVTSCTSSRCASPCSAGAVSLSPLTEQCGAAAVAAAIVPAHPGEESTNREQQRPDPALAFASQLDSPGGGEVYRSAEAAVTPVVTVRLAADAAVLHDRDGDQASHLSADARHLPWTMGSSLSRDMARSLLRELTSVSADSVAGEGARLCKSPQPAASCRRDVREGPTAVDSVLQIFGEAVAVYASPLSEQPLGRNADALALATSSEVADGAEIEEGRAKSQPSPSPSLPPQRTSEARAPAAVAPTHASVTQSRSISLKYLSPRSPSIVGATTRSTTCDAYGGADEWGCTSVGRAASIPTCLWPQLRDNAAPPSPSSAAQLLASTDVTEDAPPEHPTTAPASVPVHASSKEREGSREATSAHAASRTLDPNFYTAPASGINVPPPPALAAAFRASTSTAPSESSPRLPDQAQRPNQQQQGHQERHVREWDRTMSPTPLLLGSFESEMAKVQQRLQEPAPRRHTSPVFCASSAAADDHPPTEALHRSLEDRVRLTMQEELKAVRAETRHNLRRIRKYVKHTLEEVAEVVSAASSRNQSSRGSSCVSRRSQPSGTAHEDSDSGADTHRGDAKPTTAAEKQRRSERASQHAQTEALAASSETRSSATRPFPLSIAAQQQTAPAVPASPKTQELQRSLAAAEAKAARLEQLTVQLKKRLWMAELSQLSPEPGTRLPLKLATAGKRHLSLRDALVYGPSSDAGDTEGEDGNWPTDRHAVAIEDRSEDHSTAADGVAAEERAMLYFVDRELGGRTARDARALSQRHPSTLLHPTSKMPGSSCQVSCDSGCSSLCMGRERSPDMCTFEENADAPILPVTVLAPAGATGGLPSRWRDLSSAAPLGTTGISNAARSLGIRRQRASIFQMLRQSQAACDVLPSAPTGQQPLQPSDGSPLCPSLPQQHLSAGAAAELPAIRTRPAQSTEQSLPRRQTQQLSRHPYNAGDLPNGDTRNTKKRAAARNLQPSVSSHYYAAISGADDSGTSFAAGARLRSPASASALRAEQVLQNAKRLLERRSASLAAGHHDVEGNGPSSMPLVGGLQSSFSAVSPAEAWADTRESCLEMLHHHRGGTAGGTPASSVGHLRNPRQWGDFAEHPDGVSPPPRTLSDAAPHSGMADAVLGSQCVSGSVGRRTVSSFAADGGGESRSRSLSPDCAHHGYDMSPCSAVAYSTGKLPRASSTSDAKAAPSSMGLRTTPPSTVDGPPLLGGVSRALTAIHARHRADSATSPISREGTGVGAVTGRGELSNSTNSDTTSHDRELSVRAIAPSTEFGCNPPLTCATATGSTRGYRSPSSRPPSTAGQLALDSGREVSVSLTSRPSRSTSHRPAYSASSTSSSDGAQQHFLSKLDGEESTLAAALDQLRTQQRQLREKQQQVLLLLPKRKALLDSVHAPSRPTRGDCQRAAGGATATPGKRLKYACDGNRGGDVAAGATSHSSAYLARLLTRLEAAESSLAEREQRVRQALRVVQRQRRALLRDDLL</sequence>